<organism evidence="1 2">
    <name type="scientific">Amycolatopsis mediterranei (strain U-32)</name>
    <dbReference type="NCBI Taxonomy" id="749927"/>
    <lineage>
        <taxon>Bacteria</taxon>
        <taxon>Bacillati</taxon>
        <taxon>Actinomycetota</taxon>
        <taxon>Actinomycetes</taxon>
        <taxon>Pseudonocardiales</taxon>
        <taxon>Pseudonocardiaceae</taxon>
        <taxon>Amycolatopsis</taxon>
    </lineage>
</organism>
<dbReference type="OrthoDB" id="3638683at2"/>
<sequence>MTAVLLASAPAATAGPAGAPATGYRACSVLRTIAWHSWVAGADGRYHLVTIRRPYAFSVVFPVVRFPAPVH</sequence>
<dbReference type="GeneID" id="92875479"/>
<dbReference type="PATRIC" id="fig|749927.5.peg.8166"/>
<dbReference type="HOGENOM" id="CLU_2731094_0_0_11"/>
<dbReference type="KEGG" id="amd:AMED_7855"/>
<protein>
    <submittedName>
        <fullName evidence="1">Uncharacterized protein</fullName>
    </submittedName>
</protein>
<reference evidence="1 2" key="1">
    <citation type="journal article" date="2010" name="Cell Res.">
        <title>Complete genome sequence of the rifamycin SV-producing Amycolatopsis mediterranei U32 revealed its genetic characteristics in phylogeny and metabolism.</title>
        <authorList>
            <person name="Zhao W."/>
            <person name="Zhong Y."/>
            <person name="Yuan H."/>
            <person name="Wang J."/>
            <person name="Zheng H."/>
            <person name="Wang Y."/>
            <person name="Cen X."/>
            <person name="Xu F."/>
            <person name="Bai J."/>
            <person name="Han X."/>
            <person name="Lu G."/>
            <person name="Zhu Y."/>
            <person name="Shao Z."/>
            <person name="Yan H."/>
            <person name="Li C."/>
            <person name="Peng N."/>
            <person name="Zhang Z."/>
            <person name="Zhang Y."/>
            <person name="Lin W."/>
            <person name="Fan Y."/>
            <person name="Qin Z."/>
            <person name="Hu Y."/>
            <person name="Zhu B."/>
            <person name="Wang S."/>
            <person name="Ding X."/>
            <person name="Zhao G.P."/>
        </authorList>
    </citation>
    <scope>NUCLEOTIDE SEQUENCE [LARGE SCALE GENOMIC DNA]</scope>
    <source>
        <strain evidence="2">U-32</strain>
    </source>
</reference>
<accession>A0A0H3DH91</accession>
<dbReference type="AlphaFoldDB" id="A0A0H3DH91"/>
<dbReference type="EMBL" id="CP002000">
    <property type="protein sequence ID" value="ADJ49562.1"/>
    <property type="molecule type" value="Genomic_DNA"/>
</dbReference>
<evidence type="ECO:0000313" key="1">
    <source>
        <dbReference type="EMBL" id="ADJ49562.1"/>
    </source>
</evidence>
<gene>
    <name evidence="1" type="ordered locus">AMED_7855</name>
</gene>
<dbReference type="RefSeq" id="WP_013229598.1">
    <property type="nucleotide sequence ID" value="NC_014318.1"/>
</dbReference>
<evidence type="ECO:0000313" key="2">
    <source>
        <dbReference type="Proteomes" id="UP000000328"/>
    </source>
</evidence>
<proteinExistence type="predicted"/>
<dbReference type="Proteomes" id="UP000000328">
    <property type="component" value="Chromosome"/>
</dbReference>
<name>A0A0H3DH91_AMYMU</name>